<dbReference type="SUPFAM" id="SSF51905">
    <property type="entry name" value="FAD/NAD(P)-binding domain"/>
    <property type="match status" value="1"/>
</dbReference>
<protein>
    <submittedName>
        <fullName evidence="2">Oxidoreductase</fullName>
    </submittedName>
</protein>
<evidence type="ECO:0000313" key="2">
    <source>
        <dbReference type="EMBL" id="AWT54259.1"/>
    </source>
</evidence>
<reference evidence="3" key="2">
    <citation type="submission" date="2018-03" db="EMBL/GenBank/DDBJ databases">
        <authorList>
            <person name="Derbyshire K."/>
            <person name="Gray T.A."/>
            <person name="Champion M."/>
        </authorList>
    </citation>
    <scope>NUCLEOTIDE SEQUENCE [LARGE SCALE GENOMIC DNA]</scope>
    <source>
        <strain evidence="3">MKD8</strain>
    </source>
</reference>
<dbReference type="PANTHER" id="PTHR46865:SF2">
    <property type="entry name" value="MONOOXYGENASE"/>
    <property type="match status" value="1"/>
</dbReference>
<dbReference type="EMBL" id="CP027541">
    <property type="protein sequence ID" value="AWT54259.1"/>
    <property type="molecule type" value="Genomic_DNA"/>
</dbReference>
<feature type="domain" description="FAD-binding" evidence="1">
    <location>
        <begin position="4"/>
        <end position="338"/>
    </location>
</feature>
<name>A0A2U9PR27_MYCSE</name>
<dbReference type="Gene3D" id="3.30.9.10">
    <property type="entry name" value="D-Amino Acid Oxidase, subunit A, domain 2"/>
    <property type="match status" value="1"/>
</dbReference>
<evidence type="ECO:0000313" key="3">
    <source>
        <dbReference type="Proteomes" id="UP000011200"/>
    </source>
</evidence>
<dbReference type="PANTHER" id="PTHR46865">
    <property type="entry name" value="OXIDOREDUCTASE-RELATED"/>
    <property type="match status" value="1"/>
</dbReference>
<evidence type="ECO:0000259" key="1">
    <source>
        <dbReference type="Pfam" id="PF01494"/>
    </source>
</evidence>
<proteinExistence type="predicted"/>
<accession>A0A2U9PR27</accession>
<dbReference type="Gene3D" id="3.50.50.60">
    <property type="entry name" value="FAD/NAD(P)-binding domain"/>
    <property type="match status" value="1"/>
</dbReference>
<gene>
    <name evidence="2" type="ORF">D806_032870</name>
</gene>
<dbReference type="AlphaFoldDB" id="A0A2U9PR27"/>
<sequence length="408" mass="45117">MTRSVLISGAGIAGPALAFWLAEAGWEVTVVERADHLRSSGYPIDIRGAAVEAVNRMGLLEQITANRYQHPLMEFLAPGGRRLARLDMGEVLNDPAAGDIEITRGALTRIFFEASAGRADYVFGDTITALSRTETGVEVIFRHRSAQTFDAVIGADGIHSNVRAMSFGAENQFLRHLGPYVAIWDIPTEMIAPGTGYMYSHPGRTVGIERTFDSAATRAFLTFVHPSPGSVNRHDIAEIAAELRRAFADDRWRTDEVIDTVLGAEDVFFDTASQVRMNRWSTGRIALVGDAAYAPAFLSGQGTSLAIAGAYVLASELVRHDRPEDAFEAYEHRMRHFVVRNQNLALRTDGTVLSRTRGQLLRRNAMVTVLPWLHRVGLDRLLRTERREATTDLSLLDTDLRRSPSRLT</sequence>
<dbReference type="Pfam" id="PF01494">
    <property type="entry name" value="FAD_binding_3"/>
    <property type="match status" value="1"/>
</dbReference>
<dbReference type="InterPro" id="IPR036188">
    <property type="entry name" value="FAD/NAD-bd_sf"/>
</dbReference>
<organism evidence="2 3">
    <name type="scientific">Mycolicibacterium smegmatis (strain MKD8)</name>
    <name type="common">Mycobacterium smegmatis</name>
    <dbReference type="NCBI Taxonomy" id="1214915"/>
    <lineage>
        <taxon>Bacteria</taxon>
        <taxon>Bacillati</taxon>
        <taxon>Actinomycetota</taxon>
        <taxon>Actinomycetes</taxon>
        <taxon>Mycobacteriales</taxon>
        <taxon>Mycobacteriaceae</taxon>
        <taxon>Mycolicibacterium</taxon>
    </lineage>
</organism>
<dbReference type="InterPro" id="IPR051704">
    <property type="entry name" value="FAD_aromatic-hydroxylase"/>
</dbReference>
<dbReference type="GO" id="GO:0071949">
    <property type="term" value="F:FAD binding"/>
    <property type="evidence" value="ECO:0007669"/>
    <property type="project" value="InterPro"/>
</dbReference>
<dbReference type="InterPro" id="IPR002938">
    <property type="entry name" value="FAD-bd"/>
</dbReference>
<dbReference type="PRINTS" id="PR00420">
    <property type="entry name" value="RNGMNOXGNASE"/>
</dbReference>
<dbReference type="RefSeq" id="WP_036453208.1">
    <property type="nucleotide sequence ID" value="NZ_CP027541.1"/>
</dbReference>
<dbReference type="Proteomes" id="UP000011200">
    <property type="component" value="Chromosome"/>
</dbReference>
<reference evidence="2 3" key="1">
    <citation type="journal article" date="2013" name="Genome Announc.">
        <title>Draft genome sequence of MKD8, a conjugal recipient Mycobacterium smegmatis strain.</title>
        <authorList>
            <person name="Gray T.A."/>
            <person name="Palumbo M.J."/>
            <person name="Derbyshire K.M."/>
        </authorList>
    </citation>
    <scope>NUCLEOTIDE SEQUENCE [LARGE SCALE GENOMIC DNA]</scope>
    <source>
        <strain evidence="2 3">MKD8</strain>
    </source>
</reference>